<dbReference type="EMBL" id="SNRW01007022">
    <property type="protein sequence ID" value="KAA6381987.1"/>
    <property type="molecule type" value="Genomic_DNA"/>
</dbReference>
<proteinExistence type="predicted"/>
<dbReference type="InterPro" id="IPR027359">
    <property type="entry name" value="Volt_channel_dom_sf"/>
</dbReference>
<keyword evidence="4 5" id="KW-0472">Membrane</keyword>
<feature type="domain" description="Ion transport" evidence="6">
    <location>
        <begin position="34"/>
        <end position="145"/>
    </location>
</feature>
<dbReference type="Proteomes" id="UP000324800">
    <property type="component" value="Unassembled WGS sequence"/>
</dbReference>
<dbReference type="GO" id="GO:0016020">
    <property type="term" value="C:membrane"/>
    <property type="evidence" value="ECO:0007669"/>
    <property type="project" value="UniProtKB-SubCell"/>
</dbReference>
<comment type="caution">
    <text evidence="7">The sequence shown here is derived from an EMBL/GenBank/DDBJ whole genome shotgun (WGS) entry which is preliminary data.</text>
</comment>
<keyword evidence="2 5" id="KW-0812">Transmembrane</keyword>
<evidence type="ECO:0000256" key="5">
    <source>
        <dbReference type="SAM" id="Phobius"/>
    </source>
</evidence>
<evidence type="ECO:0000313" key="7">
    <source>
        <dbReference type="EMBL" id="KAA6381987.1"/>
    </source>
</evidence>
<feature type="transmembrane region" description="Helical" evidence="5">
    <location>
        <begin position="90"/>
        <end position="114"/>
    </location>
</feature>
<reference evidence="7 8" key="1">
    <citation type="submission" date="2019-03" db="EMBL/GenBank/DDBJ databases">
        <title>Single cell metagenomics reveals metabolic interactions within the superorganism composed of flagellate Streblomastix strix and complex community of Bacteroidetes bacteria on its surface.</title>
        <authorList>
            <person name="Treitli S.C."/>
            <person name="Kolisko M."/>
            <person name="Husnik F."/>
            <person name="Keeling P."/>
            <person name="Hampl V."/>
        </authorList>
    </citation>
    <scope>NUCLEOTIDE SEQUENCE [LARGE SCALE GENOMIC DNA]</scope>
    <source>
        <strain evidence="7">ST1C</strain>
    </source>
</reference>
<comment type="subcellular location">
    <subcellularLocation>
        <location evidence="1">Membrane</location>
        <topology evidence="1">Multi-pass membrane protein</topology>
    </subcellularLocation>
</comment>
<evidence type="ECO:0000256" key="1">
    <source>
        <dbReference type="ARBA" id="ARBA00004141"/>
    </source>
</evidence>
<gene>
    <name evidence="7" type="ORF">EZS28_022487</name>
</gene>
<evidence type="ECO:0000256" key="2">
    <source>
        <dbReference type="ARBA" id="ARBA00022692"/>
    </source>
</evidence>
<dbReference type="PANTHER" id="PTHR38483:SF1">
    <property type="entry name" value="ION TRANSPORT DOMAIN-CONTAINING PROTEIN"/>
    <property type="match status" value="1"/>
</dbReference>
<feature type="transmembrane region" description="Helical" evidence="5">
    <location>
        <begin position="26"/>
        <end position="51"/>
    </location>
</feature>
<protein>
    <recommendedName>
        <fullName evidence="6">Ion transport domain-containing protein</fullName>
    </recommendedName>
</protein>
<dbReference type="Pfam" id="PF00520">
    <property type="entry name" value="Ion_trans"/>
    <property type="match status" value="1"/>
</dbReference>
<name>A0A5J4VHB6_9EUKA</name>
<evidence type="ECO:0000313" key="8">
    <source>
        <dbReference type="Proteomes" id="UP000324800"/>
    </source>
</evidence>
<accession>A0A5J4VHB6</accession>
<dbReference type="AlphaFoldDB" id="A0A5J4VHB6"/>
<keyword evidence="3 5" id="KW-1133">Transmembrane helix</keyword>
<organism evidence="7 8">
    <name type="scientific">Streblomastix strix</name>
    <dbReference type="NCBI Taxonomy" id="222440"/>
    <lineage>
        <taxon>Eukaryota</taxon>
        <taxon>Metamonada</taxon>
        <taxon>Preaxostyla</taxon>
        <taxon>Oxymonadida</taxon>
        <taxon>Streblomastigidae</taxon>
        <taxon>Streblomastix</taxon>
    </lineage>
</organism>
<dbReference type="InterPro" id="IPR005821">
    <property type="entry name" value="Ion_trans_dom"/>
</dbReference>
<evidence type="ECO:0000256" key="3">
    <source>
        <dbReference type="ARBA" id="ARBA00022989"/>
    </source>
</evidence>
<feature type="transmembrane region" description="Helical" evidence="5">
    <location>
        <begin position="126"/>
        <end position="147"/>
    </location>
</feature>
<feature type="transmembrane region" description="Helical" evidence="5">
    <location>
        <begin position="57"/>
        <end position="78"/>
    </location>
</feature>
<dbReference type="Gene3D" id="1.20.120.350">
    <property type="entry name" value="Voltage-gated potassium channels. Chain C"/>
    <property type="match status" value="1"/>
</dbReference>
<sequence>MLGQTRTQRVFERISTFSTNFLQSNFMLVCSILMCILCAALVVWIVVWLAIHPTGTAEIVFIVVDSLIILWFIFEVILQIFHFKKKFFTHILNIIDVIIIIISIIGFSLQIFLFLNPKDDPTAIDVYEIVVLTVQVLQTLIRFVSLIRKPYKEYRRRRTIKKMPFRLPQMKREKKYRLEGENDDILASVNHIFGANFRDSDMNLTRSKAGLANSGFNLGISHSNARLPSIKFKDQLIIISIRS</sequence>
<evidence type="ECO:0000256" key="4">
    <source>
        <dbReference type="ARBA" id="ARBA00023136"/>
    </source>
</evidence>
<dbReference type="PANTHER" id="PTHR38483">
    <property type="entry name" value="CHROMOSOME 1, WHOLE GENOME SHOTGUN SEQUENCE"/>
    <property type="match status" value="1"/>
</dbReference>
<evidence type="ECO:0000259" key="6">
    <source>
        <dbReference type="Pfam" id="PF00520"/>
    </source>
</evidence>